<evidence type="ECO:0000313" key="2">
    <source>
        <dbReference type="EMBL" id="MED4401105.1"/>
    </source>
</evidence>
<keyword evidence="1" id="KW-1133">Transmembrane helix</keyword>
<sequence>MRRRYNRYTLPSWLKQIREVGVQIIVPLSVFQAVRTVIFPTSFDVLLLAILIGLALALHYEWI</sequence>
<dbReference type="GeneID" id="301142041"/>
<dbReference type="Proteomes" id="UP001342826">
    <property type="component" value="Unassembled WGS sequence"/>
</dbReference>
<dbReference type="RefSeq" id="WP_066232146.1">
    <property type="nucleotide sequence ID" value="NZ_JARTFQ010000007.1"/>
</dbReference>
<keyword evidence="1" id="KW-0472">Membrane</keyword>
<gene>
    <name evidence="2" type="ORF">P9271_07125</name>
</gene>
<organism evidence="2 3">
    <name type="scientific">Metabacillus fastidiosus</name>
    <dbReference type="NCBI Taxonomy" id="1458"/>
    <lineage>
        <taxon>Bacteria</taxon>
        <taxon>Bacillati</taxon>
        <taxon>Bacillota</taxon>
        <taxon>Bacilli</taxon>
        <taxon>Bacillales</taxon>
        <taxon>Bacillaceae</taxon>
        <taxon>Metabacillus</taxon>
    </lineage>
</organism>
<accession>A0ABU6NVE1</accession>
<keyword evidence="3" id="KW-1185">Reference proteome</keyword>
<protein>
    <submittedName>
        <fullName evidence="2">Uncharacterized protein</fullName>
    </submittedName>
</protein>
<dbReference type="EMBL" id="JARTFS010000005">
    <property type="protein sequence ID" value="MED4401105.1"/>
    <property type="molecule type" value="Genomic_DNA"/>
</dbReference>
<reference evidence="2 3" key="1">
    <citation type="submission" date="2023-03" db="EMBL/GenBank/DDBJ databases">
        <title>Bacillus Genome Sequencing.</title>
        <authorList>
            <person name="Dunlap C."/>
        </authorList>
    </citation>
    <scope>NUCLEOTIDE SEQUENCE [LARGE SCALE GENOMIC DNA]</scope>
    <source>
        <strain evidence="2 3">NRS-1717</strain>
    </source>
</reference>
<comment type="caution">
    <text evidence="2">The sequence shown here is derived from an EMBL/GenBank/DDBJ whole genome shotgun (WGS) entry which is preliminary data.</text>
</comment>
<evidence type="ECO:0000313" key="3">
    <source>
        <dbReference type="Proteomes" id="UP001342826"/>
    </source>
</evidence>
<evidence type="ECO:0000256" key="1">
    <source>
        <dbReference type="SAM" id="Phobius"/>
    </source>
</evidence>
<proteinExistence type="predicted"/>
<feature type="transmembrane region" description="Helical" evidence="1">
    <location>
        <begin position="45"/>
        <end position="62"/>
    </location>
</feature>
<name>A0ABU6NVE1_9BACI</name>
<keyword evidence="1" id="KW-0812">Transmembrane</keyword>